<evidence type="ECO:0000313" key="6">
    <source>
        <dbReference type="Proteomes" id="UP000516305"/>
    </source>
</evidence>
<dbReference type="RefSeq" id="WP_210759599.1">
    <property type="nucleotide sequence ID" value="NZ_CP060139.1"/>
</dbReference>
<name>A0A7H0VH76_9FLAO</name>
<dbReference type="InterPro" id="IPR007346">
    <property type="entry name" value="Endonuclease-I"/>
</dbReference>
<accession>A0A7H0VH76</accession>
<evidence type="ECO:0000256" key="3">
    <source>
        <dbReference type="ARBA" id="ARBA00022801"/>
    </source>
</evidence>
<dbReference type="Pfam" id="PF04231">
    <property type="entry name" value="Endonuclease_1"/>
    <property type="match status" value="1"/>
</dbReference>
<sequence>MKFSIISKMKALNTLSISILLTAGLSAQSLVSVDGDLNFPATNELQASTQTLRLYNPNSYPISVEAVDRFEIYGNKVFSLSDSIFTVMPSDTFSLTVSFLPEHNIQHEQVLVFKSTNGFGHTAVGLSAQGTYSKSYYSTTQNKEQQALKNALNTRLAQGYSDQGYNGARDLMYGSIDNVAGQVECVYTGRTATFNTRSGANNNSFNCEHTFPQGFFNSNVPMRSDIHHLFPTDATANSRRGNDPFGVVGTASWTQGGSKSGGGKFEPRDAHKGAVARAMMYFVIRYQDYAGHFSGQETILRQWHDQFPPSTAEQARNTAIYNVQNNRNPFVDYPQFIERISDVDGTASAADRFVQYYSDDTIFLAQGPSITRTYSFVIYNDGNKDMGVDNLALSDPDLNFSSATPTTFLLSPGDYQVIEIEFQAQKNYQASMAFRQLGDSDSITIPIMSGPALSLLAFADAPSIRFYPNPVKGLLQVQSVEDISSLQMIDAAGALHSLPLAEQIDLSAFAAGVYTLIYREKSSDADRQERIIIQ</sequence>
<organism evidence="5 6">
    <name type="scientific">Croceimicrobium hydrocarbonivorans</name>
    <dbReference type="NCBI Taxonomy" id="2761580"/>
    <lineage>
        <taxon>Bacteria</taxon>
        <taxon>Pseudomonadati</taxon>
        <taxon>Bacteroidota</taxon>
        <taxon>Flavobacteriia</taxon>
        <taxon>Flavobacteriales</taxon>
        <taxon>Owenweeksiaceae</taxon>
        <taxon>Croceimicrobium</taxon>
    </lineage>
</organism>
<dbReference type="InterPro" id="IPR013783">
    <property type="entry name" value="Ig-like_fold"/>
</dbReference>
<dbReference type="AlphaFoldDB" id="A0A7H0VH76"/>
<keyword evidence="3" id="KW-0378">Hydrolase</keyword>
<dbReference type="InterPro" id="IPR044925">
    <property type="entry name" value="His-Me_finger_sf"/>
</dbReference>
<dbReference type="GO" id="GO:0016787">
    <property type="term" value="F:hydrolase activity"/>
    <property type="evidence" value="ECO:0007669"/>
    <property type="project" value="UniProtKB-KW"/>
</dbReference>
<dbReference type="GO" id="GO:0004519">
    <property type="term" value="F:endonuclease activity"/>
    <property type="evidence" value="ECO:0007669"/>
    <property type="project" value="UniProtKB-KW"/>
</dbReference>
<dbReference type="PANTHER" id="PTHR33607">
    <property type="entry name" value="ENDONUCLEASE-1"/>
    <property type="match status" value="1"/>
</dbReference>
<gene>
    <name evidence="5" type="ORF">H4K34_04290</name>
</gene>
<evidence type="ECO:0000256" key="1">
    <source>
        <dbReference type="ARBA" id="ARBA00006429"/>
    </source>
</evidence>
<keyword evidence="4" id="KW-0732">Signal</keyword>
<proteinExistence type="inferred from homology"/>
<evidence type="ECO:0000256" key="2">
    <source>
        <dbReference type="ARBA" id="ARBA00022722"/>
    </source>
</evidence>
<dbReference type="KEGG" id="chyd:H4K34_04290"/>
<keyword evidence="5" id="KW-0255">Endonuclease</keyword>
<dbReference type="Gene3D" id="2.60.40.10">
    <property type="entry name" value="Immunoglobulins"/>
    <property type="match status" value="1"/>
</dbReference>
<reference evidence="5 6" key="1">
    <citation type="submission" date="2020-08" db="EMBL/GenBank/DDBJ databases">
        <title>Croceimicrobium hydrocarbonivorans gen. nov., sp. nov., a novel marine bacterium isolated from a bacterial consortium that degrades polyethylene terephthalate.</title>
        <authorList>
            <person name="Liu R."/>
        </authorList>
    </citation>
    <scope>NUCLEOTIDE SEQUENCE [LARGE SCALE GENOMIC DNA]</scope>
    <source>
        <strain evidence="5 6">A20-9</strain>
    </source>
</reference>
<keyword evidence="6" id="KW-1185">Reference proteome</keyword>
<dbReference type="PANTHER" id="PTHR33607:SF2">
    <property type="entry name" value="ENDONUCLEASE-1"/>
    <property type="match status" value="1"/>
</dbReference>
<dbReference type="EMBL" id="CP060139">
    <property type="protein sequence ID" value="QNR25074.1"/>
    <property type="molecule type" value="Genomic_DNA"/>
</dbReference>
<evidence type="ECO:0000313" key="5">
    <source>
        <dbReference type="EMBL" id="QNR25074.1"/>
    </source>
</evidence>
<dbReference type="Proteomes" id="UP000516305">
    <property type="component" value="Chromosome"/>
</dbReference>
<keyword evidence="2" id="KW-0540">Nuclease</keyword>
<comment type="similarity">
    <text evidence="1">Belongs to the EndA/NucM nuclease family.</text>
</comment>
<evidence type="ECO:0000256" key="4">
    <source>
        <dbReference type="SAM" id="SignalP"/>
    </source>
</evidence>
<protein>
    <submittedName>
        <fullName evidence="5">Endonuclease</fullName>
    </submittedName>
</protein>
<feature type="chain" id="PRO_5028822298" evidence="4">
    <location>
        <begin position="28"/>
        <end position="534"/>
    </location>
</feature>
<feature type="signal peptide" evidence="4">
    <location>
        <begin position="1"/>
        <end position="27"/>
    </location>
</feature>
<dbReference type="SUPFAM" id="SSF54060">
    <property type="entry name" value="His-Me finger endonucleases"/>
    <property type="match status" value="1"/>
</dbReference>